<organism evidence="1 2">
    <name type="scientific">Marinifilum breve</name>
    <dbReference type="NCBI Taxonomy" id="2184082"/>
    <lineage>
        <taxon>Bacteria</taxon>
        <taxon>Pseudomonadati</taxon>
        <taxon>Bacteroidota</taxon>
        <taxon>Bacteroidia</taxon>
        <taxon>Marinilabiliales</taxon>
        <taxon>Marinifilaceae</taxon>
    </lineage>
</organism>
<protein>
    <submittedName>
        <fullName evidence="1">Uncharacterized protein</fullName>
    </submittedName>
</protein>
<dbReference type="AlphaFoldDB" id="A0A2V3ZRC0"/>
<evidence type="ECO:0000313" key="1">
    <source>
        <dbReference type="EMBL" id="PXX95416.1"/>
    </source>
</evidence>
<comment type="caution">
    <text evidence="1">The sequence shown here is derived from an EMBL/GenBank/DDBJ whole genome shotgun (WGS) entry which is preliminary data.</text>
</comment>
<sequence>MKKNIYLIISILTILFSACDKDIDNPEVIEFYEPDYTALWLVGSSVPAGWDIGNPTPMIVDSKDPFVFIWEGELKPGEFKIPTKVGDWGCDFFMPVENHQDINSNAVELVVGGNPDKKWEITAETTGNYQIRLNTKPPISIHIEKLN</sequence>
<dbReference type="Proteomes" id="UP000248079">
    <property type="component" value="Unassembled WGS sequence"/>
</dbReference>
<dbReference type="OrthoDB" id="975117at2"/>
<accession>A0A2V3ZRC0</accession>
<dbReference type="Gene3D" id="2.60.40.3620">
    <property type="match status" value="1"/>
</dbReference>
<dbReference type="PROSITE" id="PS51257">
    <property type="entry name" value="PROKAR_LIPOPROTEIN"/>
    <property type="match status" value="1"/>
</dbReference>
<evidence type="ECO:0000313" key="2">
    <source>
        <dbReference type="Proteomes" id="UP000248079"/>
    </source>
</evidence>
<proteinExistence type="predicted"/>
<keyword evidence="2" id="KW-1185">Reference proteome</keyword>
<dbReference type="RefSeq" id="WP_110363793.1">
    <property type="nucleotide sequence ID" value="NZ_QFLI01000015.1"/>
</dbReference>
<reference evidence="1 2" key="1">
    <citation type="submission" date="2018-05" db="EMBL/GenBank/DDBJ databases">
        <title>Marinifilum breve JC075T sp. nov., a marine bacterium isolated from Yongle Blue Hole in the South China Sea.</title>
        <authorList>
            <person name="Fu T."/>
        </authorList>
    </citation>
    <scope>NUCLEOTIDE SEQUENCE [LARGE SCALE GENOMIC DNA]</scope>
    <source>
        <strain evidence="1 2">JC075</strain>
    </source>
</reference>
<dbReference type="EMBL" id="QFLI01000015">
    <property type="protein sequence ID" value="PXX95416.1"/>
    <property type="molecule type" value="Genomic_DNA"/>
</dbReference>
<dbReference type="GO" id="GO:0019867">
    <property type="term" value="C:outer membrane"/>
    <property type="evidence" value="ECO:0007669"/>
    <property type="project" value="InterPro"/>
</dbReference>
<name>A0A2V3ZRC0_9BACT</name>
<gene>
    <name evidence="1" type="ORF">DF185_22115</name>
</gene>
<dbReference type="GO" id="GO:2001070">
    <property type="term" value="F:starch binding"/>
    <property type="evidence" value="ECO:0007669"/>
    <property type="project" value="InterPro"/>
</dbReference>